<feature type="transmembrane region" description="Helical" evidence="6">
    <location>
        <begin position="57"/>
        <end position="80"/>
    </location>
</feature>
<feature type="transmembrane region" description="Helical" evidence="6">
    <location>
        <begin position="344"/>
        <end position="361"/>
    </location>
</feature>
<proteinExistence type="predicted"/>
<dbReference type="InterPro" id="IPR036259">
    <property type="entry name" value="MFS_trans_sf"/>
</dbReference>
<dbReference type="OrthoDB" id="9812221at2"/>
<dbReference type="GO" id="GO:0016020">
    <property type="term" value="C:membrane"/>
    <property type="evidence" value="ECO:0007669"/>
    <property type="project" value="UniProtKB-SubCell"/>
</dbReference>
<keyword evidence="5 6" id="KW-0472">Membrane</keyword>
<evidence type="ECO:0000256" key="2">
    <source>
        <dbReference type="ARBA" id="ARBA00022448"/>
    </source>
</evidence>
<feature type="transmembrane region" description="Helical" evidence="6">
    <location>
        <begin position="176"/>
        <end position="196"/>
    </location>
</feature>
<dbReference type="Gene3D" id="1.20.1250.20">
    <property type="entry name" value="MFS general substrate transporter like domains"/>
    <property type="match status" value="2"/>
</dbReference>
<feature type="transmembrane region" description="Helical" evidence="6">
    <location>
        <begin position="381"/>
        <end position="401"/>
    </location>
</feature>
<feature type="transmembrane region" description="Helical" evidence="6">
    <location>
        <begin position="277"/>
        <end position="301"/>
    </location>
</feature>
<evidence type="ECO:0000313" key="8">
    <source>
        <dbReference type="EMBL" id="KPA91964.1"/>
    </source>
</evidence>
<dbReference type="STRING" id="50340.PF66_01547"/>
<evidence type="ECO:0000256" key="1">
    <source>
        <dbReference type="ARBA" id="ARBA00004141"/>
    </source>
</evidence>
<accession>A0A0N0E515</accession>
<comment type="subcellular location">
    <subcellularLocation>
        <location evidence="1">Membrane</location>
        <topology evidence="1">Multi-pass membrane protein</topology>
    </subcellularLocation>
</comment>
<dbReference type="Proteomes" id="UP000037931">
    <property type="component" value="Unassembled WGS sequence"/>
</dbReference>
<dbReference type="Pfam" id="PF07690">
    <property type="entry name" value="MFS_1"/>
    <property type="match status" value="1"/>
</dbReference>
<gene>
    <name evidence="8" type="ORF">PF66_01547</name>
</gene>
<dbReference type="InterPro" id="IPR020846">
    <property type="entry name" value="MFS_dom"/>
</dbReference>
<feature type="transmembrane region" description="Helical" evidence="6">
    <location>
        <begin position="313"/>
        <end position="332"/>
    </location>
</feature>
<keyword evidence="3 6" id="KW-0812">Transmembrane</keyword>
<dbReference type="PANTHER" id="PTHR42718:SF9">
    <property type="entry name" value="MAJOR FACILITATOR SUPERFAMILY MULTIDRUG TRANSPORTER MFSC"/>
    <property type="match status" value="1"/>
</dbReference>
<dbReference type="SUPFAM" id="SSF103473">
    <property type="entry name" value="MFS general substrate transporter"/>
    <property type="match status" value="1"/>
</dbReference>
<keyword evidence="4 6" id="KW-1133">Transmembrane helix</keyword>
<evidence type="ECO:0000256" key="5">
    <source>
        <dbReference type="ARBA" id="ARBA00023136"/>
    </source>
</evidence>
<evidence type="ECO:0000256" key="3">
    <source>
        <dbReference type="ARBA" id="ARBA00022692"/>
    </source>
</evidence>
<feature type="transmembrane region" description="Helical" evidence="6">
    <location>
        <begin position="112"/>
        <end position="134"/>
    </location>
</feature>
<dbReference type="PANTHER" id="PTHR42718">
    <property type="entry name" value="MAJOR FACILITATOR SUPERFAMILY MULTIDRUG TRANSPORTER MFSC"/>
    <property type="match status" value="1"/>
</dbReference>
<comment type="caution">
    <text evidence="8">The sequence shown here is derived from an EMBL/GenBank/DDBJ whole genome shotgun (WGS) entry which is preliminary data.</text>
</comment>
<dbReference type="AlphaFoldDB" id="A0A0N0E515"/>
<dbReference type="RefSeq" id="WP_054062312.1">
    <property type="nucleotide sequence ID" value="NZ_JSYZ01000004.1"/>
</dbReference>
<dbReference type="PROSITE" id="PS50850">
    <property type="entry name" value="MFS"/>
    <property type="match status" value="1"/>
</dbReference>
<reference evidence="8 9" key="1">
    <citation type="journal article" date="2015" name="PLoS ONE">
        <title>Rice-Infecting Pseudomonas Genomes Are Highly Accessorized and Harbor Multiple Putative Virulence Mechanisms to Cause Sheath Brown Rot.</title>
        <authorList>
            <person name="Quibod I.L."/>
            <person name="Grande G."/>
            <person name="Oreiro E.G."/>
            <person name="Borja F.N."/>
            <person name="Dossa G.S."/>
            <person name="Mauleon R."/>
            <person name="Cruz C.V."/>
            <person name="Oliva R."/>
        </authorList>
    </citation>
    <scope>NUCLEOTIDE SEQUENCE [LARGE SCALE GENOMIC DNA]</scope>
    <source>
        <strain evidence="8 9">IRRI 6609</strain>
    </source>
</reference>
<evidence type="ECO:0000313" key="9">
    <source>
        <dbReference type="Proteomes" id="UP000037931"/>
    </source>
</evidence>
<feature type="transmembrane region" description="Helical" evidence="6">
    <location>
        <begin position="146"/>
        <end position="164"/>
    </location>
</feature>
<dbReference type="InterPro" id="IPR011701">
    <property type="entry name" value="MFS"/>
</dbReference>
<keyword evidence="2" id="KW-0813">Transport</keyword>
<evidence type="ECO:0000256" key="4">
    <source>
        <dbReference type="ARBA" id="ARBA00022989"/>
    </source>
</evidence>
<sequence>MLSPPPGPPVAVPFDRRLIIGLVGVLIAALTSGINDRVTELALADVLGAFGIGHDEGTWISALYAAAEVSAMLIAPWLAVTFSLRRFAIAMTLAFGLFGVLCPLAPNLEALLLLRVLQGLAGGALPPLLMTVALRFLPWHYKLYGLSAYALTATFGPNISLPLAATWTENLDWRLVFWQIAPCCLLATAFIAYGIPQDPLRLERFRQADWRGALLGCGGLAMLVIGLLQGERLDWFASPLIGLLLGGAALCLPLFLLNEWFHPLPLFKVQLLERRNFAYGIATLALFVMVSMTGVALPANYLAHIQGYRAEQSMPLALLIALPQLLLAPLVATVINRNWVDSRYVIACGLLLMTLACLGGSQLTSAWVREDFYPLQLLQTLGQPMIVVPLLMVATGVIQPIEGPFASAMVNSLRGLSSVIGAVLLENFITTRQHLHSNTLVDQWAANQQALIPLLDEQPLAGMAARLREQAFVLSFSDAFLAMIGLIAILTILLLTLPTRPFPPQAPKMP</sequence>
<protein>
    <submittedName>
        <fullName evidence="8">Arabinose efflux permease family protein</fullName>
    </submittedName>
</protein>
<evidence type="ECO:0000256" key="6">
    <source>
        <dbReference type="SAM" id="Phobius"/>
    </source>
</evidence>
<feature type="domain" description="Major facilitator superfamily (MFS) profile" evidence="7">
    <location>
        <begin position="17"/>
        <end position="500"/>
    </location>
</feature>
<keyword evidence="9" id="KW-1185">Reference proteome</keyword>
<name>A0A0N0E515_9PSED</name>
<dbReference type="PATRIC" id="fig|50340.43.peg.4704"/>
<evidence type="ECO:0000259" key="7">
    <source>
        <dbReference type="PROSITE" id="PS50850"/>
    </source>
</evidence>
<dbReference type="GO" id="GO:0022857">
    <property type="term" value="F:transmembrane transporter activity"/>
    <property type="evidence" value="ECO:0007669"/>
    <property type="project" value="InterPro"/>
</dbReference>
<feature type="transmembrane region" description="Helical" evidence="6">
    <location>
        <begin position="87"/>
        <end position="106"/>
    </location>
</feature>
<organism evidence="8 9">
    <name type="scientific">Pseudomonas asplenii</name>
    <dbReference type="NCBI Taxonomy" id="53407"/>
    <lineage>
        <taxon>Bacteria</taxon>
        <taxon>Pseudomonadati</taxon>
        <taxon>Pseudomonadota</taxon>
        <taxon>Gammaproteobacteria</taxon>
        <taxon>Pseudomonadales</taxon>
        <taxon>Pseudomonadaceae</taxon>
        <taxon>Pseudomonas</taxon>
    </lineage>
</organism>
<dbReference type="EMBL" id="JSYZ01000004">
    <property type="protein sequence ID" value="KPA91964.1"/>
    <property type="molecule type" value="Genomic_DNA"/>
</dbReference>
<feature type="transmembrane region" description="Helical" evidence="6">
    <location>
        <begin position="471"/>
        <end position="495"/>
    </location>
</feature>
<feature type="transmembrane region" description="Helical" evidence="6">
    <location>
        <begin position="235"/>
        <end position="257"/>
    </location>
</feature>
<feature type="transmembrane region" description="Helical" evidence="6">
    <location>
        <begin position="208"/>
        <end position="229"/>
    </location>
</feature>